<dbReference type="PROSITE" id="PS50222">
    <property type="entry name" value="EF_HAND_2"/>
    <property type="match status" value="2"/>
</dbReference>
<dbReference type="InterPro" id="IPR002048">
    <property type="entry name" value="EF_hand_dom"/>
</dbReference>
<dbReference type="InterPro" id="IPR011992">
    <property type="entry name" value="EF-hand-dom_pair"/>
</dbReference>
<dbReference type="Gene3D" id="1.10.238.10">
    <property type="entry name" value="EF-hand"/>
    <property type="match status" value="1"/>
</dbReference>
<evidence type="ECO:0000313" key="3">
    <source>
        <dbReference type="Proteomes" id="UP001500979"/>
    </source>
</evidence>
<dbReference type="RefSeq" id="WP_344680883.1">
    <property type="nucleotide sequence ID" value="NZ_BAAAUX010000014.1"/>
</dbReference>
<feature type="domain" description="EF-hand" evidence="1">
    <location>
        <begin position="5"/>
        <end position="40"/>
    </location>
</feature>
<comment type="caution">
    <text evidence="2">The sequence shown here is derived from an EMBL/GenBank/DDBJ whole genome shotgun (WGS) entry which is preliminary data.</text>
</comment>
<dbReference type="Pfam" id="PF13499">
    <property type="entry name" value="EF-hand_7"/>
    <property type="match status" value="1"/>
</dbReference>
<name>A0ABN3VF79_9PSEU</name>
<evidence type="ECO:0000313" key="2">
    <source>
        <dbReference type="EMBL" id="GAA2796708.1"/>
    </source>
</evidence>
<dbReference type="SUPFAM" id="SSF47473">
    <property type="entry name" value="EF-hand"/>
    <property type="match status" value="1"/>
</dbReference>
<gene>
    <name evidence="2" type="ORF">GCM10010470_34780</name>
</gene>
<accession>A0ABN3VF79</accession>
<reference evidence="2 3" key="1">
    <citation type="journal article" date="2019" name="Int. J. Syst. Evol. Microbiol.">
        <title>The Global Catalogue of Microorganisms (GCM) 10K type strain sequencing project: providing services to taxonomists for standard genome sequencing and annotation.</title>
        <authorList>
            <consortium name="The Broad Institute Genomics Platform"/>
            <consortium name="The Broad Institute Genome Sequencing Center for Infectious Disease"/>
            <person name="Wu L."/>
            <person name="Ma J."/>
        </authorList>
    </citation>
    <scope>NUCLEOTIDE SEQUENCE [LARGE SCALE GENOMIC DNA]</scope>
    <source>
        <strain evidence="2 3">JCM 9383</strain>
    </source>
</reference>
<sequence length="172" mass="18569">MTTAIANDRLQKRFDKWDVNGNGSLERADFDREAQNIAKAFGKDASSPEVQQLKDAFGGLFDYLANGSDSIAKEQFLNVAGNLIFQEGEAGFNRALGPVVQGIIGLCDKNSDGQINAQEFANWLVGVGVSPDEAAEAFQKVDTNGNGQLSVDELLGAVRDYHFGRLEVELLG</sequence>
<dbReference type="EMBL" id="BAAAUX010000014">
    <property type="protein sequence ID" value="GAA2796708.1"/>
    <property type="molecule type" value="Genomic_DNA"/>
</dbReference>
<dbReference type="InterPro" id="IPR018247">
    <property type="entry name" value="EF_Hand_1_Ca_BS"/>
</dbReference>
<dbReference type="PROSITE" id="PS00018">
    <property type="entry name" value="EF_HAND_1"/>
    <property type="match status" value="2"/>
</dbReference>
<dbReference type="SMART" id="SM00054">
    <property type="entry name" value="EFh"/>
    <property type="match status" value="3"/>
</dbReference>
<feature type="domain" description="EF-hand" evidence="1">
    <location>
        <begin position="129"/>
        <end position="164"/>
    </location>
</feature>
<keyword evidence="3" id="KW-1185">Reference proteome</keyword>
<organism evidence="2 3">
    <name type="scientific">Saccharopolyspora taberi</name>
    <dbReference type="NCBI Taxonomy" id="60895"/>
    <lineage>
        <taxon>Bacteria</taxon>
        <taxon>Bacillati</taxon>
        <taxon>Actinomycetota</taxon>
        <taxon>Actinomycetes</taxon>
        <taxon>Pseudonocardiales</taxon>
        <taxon>Pseudonocardiaceae</taxon>
        <taxon>Saccharopolyspora</taxon>
    </lineage>
</organism>
<evidence type="ECO:0000259" key="1">
    <source>
        <dbReference type="PROSITE" id="PS50222"/>
    </source>
</evidence>
<dbReference type="CDD" id="cd00051">
    <property type="entry name" value="EFh"/>
    <property type="match status" value="1"/>
</dbReference>
<protein>
    <recommendedName>
        <fullName evidence="1">EF-hand domain-containing protein</fullName>
    </recommendedName>
</protein>
<dbReference type="Proteomes" id="UP001500979">
    <property type="component" value="Unassembled WGS sequence"/>
</dbReference>
<proteinExistence type="predicted"/>